<dbReference type="GO" id="GO:0045892">
    <property type="term" value="P:negative regulation of DNA-templated transcription"/>
    <property type="evidence" value="ECO:0007669"/>
    <property type="project" value="TreeGrafter"/>
</dbReference>
<evidence type="ECO:0000256" key="1">
    <source>
        <dbReference type="ARBA" id="ARBA00023015"/>
    </source>
</evidence>
<dbReference type="PANTHER" id="PTHR44846:SF1">
    <property type="entry name" value="MANNOSYL-D-GLYCERATE TRANSPORT_METABOLISM SYSTEM REPRESSOR MNGR-RELATED"/>
    <property type="match status" value="1"/>
</dbReference>
<dbReference type="AlphaFoldDB" id="A0A370WRY4"/>
<dbReference type="PROSITE" id="PS50949">
    <property type="entry name" value="HTH_GNTR"/>
    <property type="match status" value="1"/>
</dbReference>
<dbReference type="InterPro" id="IPR011663">
    <property type="entry name" value="UTRA"/>
</dbReference>
<reference evidence="5 6" key="1">
    <citation type="submission" date="2018-07" db="EMBL/GenBank/DDBJ databases">
        <title>Dyella monticola sp. nov. and Dyella psychrodurans sp. nov. isolated from monsoon evergreen broad-leaved forest soil of Dinghu Mountain, China.</title>
        <authorList>
            <person name="Gao Z."/>
            <person name="Qiu L."/>
        </authorList>
    </citation>
    <scope>NUCLEOTIDE SEQUENCE [LARGE SCALE GENOMIC DNA]</scope>
    <source>
        <strain evidence="5 6">4G-K06</strain>
    </source>
</reference>
<dbReference type="InterPro" id="IPR000524">
    <property type="entry name" value="Tscrpt_reg_HTH_GntR"/>
</dbReference>
<dbReference type="GO" id="GO:0003700">
    <property type="term" value="F:DNA-binding transcription factor activity"/>
    <property type="evidence" value="ECO:0007669"/>
    <property type="project" value="InterPro"/>
</dbReference>
<keyword evidence="2" id="KW-0238">DNA-binding</keyword>
<dbReference type="Pfam" id="PF00392">
    <property type="entry name" value="GntR"/>
    <property type="match status" value="1"/>
</dbReference>
<name>A0A370WRY4_9GAMM</name>
<keyword evidence="3" id="KW-0804">Transcription</keyword>
<sequence>MSEIERGRGVALWSQISGILAAEIVKGQPRQGEQLPSAQALAERFNVNRHTVRRAIAALEERNLVRTEQGRGTFVQEQTMDYVISRRTRFTQNMRNLNVEADMEFVEEAREIPPPKIAQALGLDRHEYAYRIETLDRADGHIVDYSTAYFPAARFPEFPAVYRRLRSVTRSLAEFGVADYERKHTRVSARLPDAVTARLMKQPANRPVLYVQSINADTRGVPVQYGITRFSGDWVQLVLMADH</sequence>
<keyword evidence="1" id="KW-0805">Transcription regulation</keyword>
<dbReference type="SUPFAM" id="SSF64288">
    <property type="entry name" value="Chorismate lyase-like"/>
    <property type="match status" value="1"/>
</dbReference>
<evidence type="ECO:0000259" key="4">
    <source>
        <dbReference type="PROSITE" id="PS50949"/>
    </source>
</evidence>
<dbReference type="PANTHER" id="PTHR44846">
    <property type="entry name" value="MANNOSYL-D-GLYCERATE TRANSPORT/METABOLISM SYSTEM REPRESSOR MNGR-RELATED"/>
    <property type="match status" value="1"/>
</dbReference>
<dbReference type="InterPro" id="IPR050679">
    <property type="entry name" value="Bact_HTH_transcr_reg"/>
</dbReference>
<dbReference type="PRINTS" id="PR00035">
    <property type="entry name" value="HTHGNTR"/>
</dbReference>
<dbReference type="Proteomes" id="UP000254258">
    <property type="component" value="Unassembled WGS sequence"/>
</dbReference>
<accession>A0A370WRY4</accession>
<dbReference type="Gene3D" id="1.10.10.10">
    <property type="entry name" value="Winged helix-like DNA-binding domain superfamily/Winged helix DNA-binding domain"/>
    <property type="match status" value="1"/>
</dbReference>
<dbReference type="Pfam" id="PF07702">
    <property type="entry name" value="UTRA"/>
    <property type="match status" value="1"/>
</dbReference>
<dbReference type="OrthoDB" id="6626198at2"/>
<proteinExistence type="predicted"/>
<dbReference type="SUPFAM" id="SSF46785">
    <property type="entry name" value="Winged helix' DNA-binding domain"/>
    <property type="match status" value="1"/>
</dbReference>
<organism evidence="5 6">
    <name type="scientific">Dyella monticola</name>
    <dbReference type="NCBI Taxonomy" id="1927958"/>
    <lineage>
        <taxon>Bacteria</taxon>
        <taxon>Pseudomonadati</taxon>
        <taxon>Pseudomonadota</taxon>
        <taxon>Gammaproteobacteria</taxon>
        <taxon>Lysobacterales</taxon>
        <taxon>Rhodanobacteraceae</taxon>
        <taxon>Dyella</taxon>
    </lineage>
</organism>
<keyword evidence="6" id="KW-1185">Reference proteome</keyword>
<evidence type="ECO:0000313" key="6">
    <source>
        <dbReference type="Proteomes" id="UP000254258"/>
    </source>
</evidence>
<dbReference type="RefSeq" id="WP_115497466.1">
    <property type="nucleotide sequence ID" value="NZ_QRBE01000020.1"/>
</dbReference>
<dbReference type="GO" id="GO:0003677">
    <property type="term" value="F:DNA binding"/>
    <property type="evidence" value="ECO:0007669"/>
    <property type="project" value="UniProtKB-KW"/>
</dbReference>
<dbReference type="SMART" id="SM00345">
    <property type="entry name" value="HTH_GNTR"/>
    <property type="match status" value="1"/>
</dbReference>
<evidence type="ECO:0000313" key="5">
    <source>
        <dbReference type="EMBL" id="RDS78908.1"/>
    </source>
</evidence>
<protein>
    <submittedName>
        <fullName evidence="5">Phosphonate metabolism transcriptional regulator PhnF</fullName>
    </submittedName>
</protein>
<dbReference type="SMART" id="SM00866">
    <property type="entry name" value="UTRA"/>
    <property type="match status" value="1"/>
</dbReference>
<feature type="domain" description="HTH gntR-type" evidence="4">
    <location>
        <begin position="10"/>
        <end position="78"/>
    </location>
</feature>
<dbReference type="CDD" id="cd07377">
    <property type="entry name" value="WHTH_GntR"/>
    <property type="match status" value="1"/>
</dbReference>
<dbReference type="InterPro" id="IPR036388">
    <property type="entry name" value="WH-like_DNA-bd_sf"/>
</dbReference>
<dbReference type="Gene3D" id="3.40.1410.10">
    <property type="entry name" value="Chorismate lyase-like"/>
    <property type="match status" value="1"/>
</dbReference>
<dbReference type="InterPro" id="IPR028978">
    <property type="entry name" value="Chorismate_lyase_/UTRA_dom_sf"/>
</dbReference>
<evidence type="ECO:0000256" key="3">
    <source>
        <dbReference type="ARBA" id="ARBA00023163"/>
    </source>
</evidence>
<evidence type="ECO:0000256" key="2">
    <source>
        <dbReference type="ARBA" id="ARBA00023125"/>
    </source>
</evidence>
<dbReference type="EMBL" id="QRBE01000020">
    <property type="protein sequence ID" value="RDS78908.1"/>
    <property type="molecule type" value="Genomic_DNA"/>
</dbReference>
<comment type="caution">
    <text evidence="5">The sequence shown here is derived from an EMBL/GenBank/DDBJ whole genome shotgun (WGS) entry which is preliminary data.</text>
</comment>
<dbReference type="InterPro" id="IPR036390">
    <property type="entry name" value="WH_DNA-bd_sf"/>
</dbReference>
<dbReference type="InterPro" id="IPR012702">
    <property type="entry name" value="CP_lyase_PhnF"/>
</dbReference>
<dbReference type="NCBIfam" id="TIGR02325">
    <property type="entry name" value="C_P_lyase_phnF"/>
    <property type="match status" value="1"/>
</dbReference>
<gene>
    <name evidence="5" type="primary">phnF</name>
    <name evidence="5" type="ORF">DWU98_20525</name>
</gene>